<proteinExistence type="predicted"/>
<dbReference type="KEGG" id="pex:IZT61_18680"/>
<protein>
    <submittedName>
        <fullName evidence="1">Uncharacterized protein</fullName>
    </submittedName>
</protein>
<dbReference type="EMBL" id="CP064939">
    <property type="protein sequence ID" value="QPH39061.1"/>
    <property type="molecule type" value="Genomic_DNA"/>
</dbReference>
<gene>
    <name evidence="1" type="ORF">IZT61_18680</name>
</gene>
<name>A0A7S9KYA9_9SPHI</name>
<evidence type="ECO:0000313" key="2">
    <source>
        <dbReference type="Proteomes" id="UP000594759"/>
    </source>
</evidence>
<reference evidence="1 2" key="1">
    <citation type="submission" date="2020-11" db="EMBL/GenBank/DDBJ databases">
        <title>Pedobacter endophytica, an endophytic bacteria isolated form Carex pumila.</title>
        <authorList>
            <person name="Peng Y."/>
            <person name="Jiang L."/>
            <person name="Lee J."/>
        </authorList>
    </citation>
    <scope>NUCLEOTIDE SEQUENCE [LARGE SCALE GENOMIC DNA]</scope>
    <source>
        <strain evidence="1 2">JBR3-12</strain>
    </source>
</reference>
<accession>A0A7S9KYA9</accession>
<dbReference type="AlphaFoldDB" id="A0A7S9KYA9"/>
<evidence type="ECO:0000313" key="1">
    <source>
        <dbReference type="EMBL" id="QPH39061.1"/>
    </source>
</evidence>
<organism evidence="1 2">
    <name type="scientific">Pedobacter endophyticus</name>
    <dbReference type="NCBI Taxonomy" id="2789740"/>
    <lineage>
        <taxon>Bacteria</taxon>
        <taxon>Pseudomonadati</taxon>
        <taxon>Bacteroidota</taxon>
        <taxon>Sphingobacteriia</taxon>
        <taxon>Sphingobacteriales</taxon>
        <taxon>Sphingobacteriaceae</taxon>
        <taxon>Pedobacter</taxon>
    </lineage>
</organism>
<keyword evidence="2" id="KW-1185">Reference proteome</keyword>
<dbReference type="Proteomes" id="UP000594759">
    <property type="component" value="Chromosome"/>
</dbReference>
<sequence length="94" mass="10787">MKTIAPFEMHIDQDGKSEVISIQQEHTLFEIIHHGRVIGVLKPPGEDWQLLPFEQIAEKIPLFEIDLNRSDQSAIELHGPLVNQIVGEIENRLR</sequence>
<dbReference type="RefSeq" id="WP_196098536.1">
    <property type="nucleotide sequence ID" value="NZ_CP064939.1"/>
</dbReference>